<dbReference type="EMBL" id="JASNJD010000009">
    <property type="protein sequence ID" value="MDK3018759.1"/>
    <property type="molecule type" value="Genomic_DNA"/>
</dbReference>
<dbReference type="InterPro" id="IPR000835">
    <property type="entry name" value="HTH_MarR-typ"/>
</dbReference>
<dbReference type="InterPro" id="IPR036388">
    <property type="entry name" value="WH-like_DNA-bd_sf"/>
</dbReference>
<feature type="region of interest" description="Disordered" evidence="1">
    <location>
        <begin position="146"/>
        <end position="168"/>
    </location>
</feature>
<dbReference type="Proteomes" id="UP001243757">
    <property type="component" value="Unassembled WGS sequence"/>
</dbReference>
<comment type="caution">
    <text evidence="3">The sequence shown here is derived from an EMBL/GenBank/DDBJ whole genome shotgun (WGS) entry which is preliminary data.</text>
</comment>
<evidence type="ECO:0000259" key="2">
    <source>
        <dbReference type="PROSITE" id="PS50995"/>
    </source>
</evidence>
<evidence type="ECO:0000313" key="4">
    <source>
        <dbReference type="Proteomes" id="UP001243757"/>
    </source>
</evidence>
<protein>
    <submittedName>
        <fullName evidence="3">MarR family transcriptional regulator</fullName>
    </submittedName>
</protein>
<dbReference type="SUPFAM" id="SSF46785">
    <property type="entry name" value="Winged helix' DNA-binding domain"/>
    <property type="match status" value="1"/>
</dbReference>
<reference evidence="3 4" key="1">
    <citation type="submission" date="2023-05" db="EMBL/GenBank/DDBJ databases">
        <title>Pseudodonghicola sp. nov.</title>
        <authorList>
            <person name="Huang J."/>
        </authorList>
    </citation>
    <scope>NUCLEOTIDE SEQUENCE [LARGE SCALE GENOMIC DNA]</scope>
    <source>
        <strain evidence="3 4">IC7</strain>
    </source>
</reference>
<proteinExistence type="predicted"/>
<dbReference type="InterPro" id="IPR036390">
    <property type="entry name" value="WH_DNA-bd_sf"/>
</dbReference>
<dbReference type="PANTHER" id="PTHR33164:SF99">
    <property type="entry name" value="MARR FAMILY REGULATORY PROTEIN"/>
    <property type="match status" value="1"/>
</dbReference>
<evidence type="ECO:0000256" key="1">
    <source>
        <dbReference type="SAM" id="MobiDB-lite"/>
    </source>
</evidence>
<dbReference type="Gene3D" id="1.10.10.10">
    <property type="entry name" value="Winged helix-like DNA-binding domain superfamily/Winged helix DNA-binding domain"/>
    <property type="match status" value="1"/>
</dbReference>
<dbReference type="Pfam" id="PF12802">
    <property type="entry name" value="MarR_2"/>
    <property type="match status" value="1"/>
</dbReference>
<dbReference type="SMART" id="SM00347">
    <property type="entry name" value="HTH_MARR"/>
    <property type="match status" value="1"/>
</dbReference>
<sequence length="168" mass="19138">MTDHLEEDSFRTSILYWIGVLEQMSNQQFVQEIGGGKSDVSIWRTLSILSELSGLTISELSRHTQIERTALSHLLTLMESQEMVERRPREGDKRIFEVHILPRGRETFAHMLPIRRAVFRRATDGVSPEELQAMMGTLHKLIDNLSAAAPPPRPRKAGRKAQESQPPK</sequence>
<gene>
    <name evidence="3" type="ORF">QO033_13830</name>
</gene>
<feature type="domain" description="HTH marR-type" evidence="2">
    <location>
        <begin position="1"/>
        <end position="143"/>
    </location>
</feature>
<dbReference type="PROSITE" id="PS50995">
    <property type="entry name" value="HTH_MARR_2"/>
    <property type="match status" value="1"/>
</dbReference>
<keyword evidence="4" id="KW-1185">Reference proteome</keyword>
<organism evidence="3 4">
    <name type="scientific">Pseudodonghicola flavimaris</name>
    <dbReference type="NCBI Taxonomy" id="3050036"/>
    <lineage>
        <taxon>Bacteria</taxon>
        <taxon>Pseudomonadati</taxon>
        <taxon>Pseudomonadota</taxon>
        <taxon>Alphaproteobacteria</taxon>
        <taxon>Rhodobacterales</taxon>
        <taxon>Paracoccaceae</taxon>
        <taxon>Pseudodonghicola</taxon>
    </lineage>
</organism>
<dbReference type="InterPro" id="IPR011991">
    <property type="entry name" value="ArsR-like_HTH"/>
</dbReference>
<evidence type="ECO:0000313" key="3">
    <source>
        <dbReference type="EMBL" id="MDK3018759.1"/>
    </source>
</evidence>
<dbReference type="PANTHER" id="PTHR33164">
    <property type="entry name" value="TRANSCRIPTIONAL REGULATOR, MARR FAMILY"/>
    <property type="match status" value="1"/>
</dbReference>
<name>A0ABT7F2C9_9RHOB</name>
<dbReference type="RefSeq" id="WP_284481565.1">
    <property type="nucleotide sequence ID" value="NZ_JASNJD010000009.1"/>
</dbReference>
<accession>A0ABT7F2C9</accession>
<dbReference type="InterPro" id="IPR039422">
    <property type="entry name" value="MarR/SlyA-like"/>
</dbReference>
<dbReference type="PRINTS" id="PR00598">
    <property type="entry name" value="HTHMARR"/>
</dbReference>
<dbReference type="CDD" id="cd00090">
    <property type="entry name" value="HTH_ARSR"/>
    <property type="match status" value="1"/>
</dbReference>